<dbReference type="Proteomes" id="UP000324222">
    <property type="component" value="Unassembled WGS sequence"/>
</dbReference>
<gene>
    <name evidence="1" type="ORF">E2C01_006591</name>
</gene>
<reference evidence="1 2" key="1">
    <citation type="submission" date="2019-05" db="EMBL/GenBank/DDBJ databases">
        <title>Another draft genome of Portunus trituberculatus and its Hox gene families provides insights of decapod evolution.</title>
        <authorList>
            <person name="Jeong J.-H."/>
            <person name="Song I."/>
            <person name="Kim S."/>
            <person name="Choi T."/>
            <person name="Kim D."/>
            <person name="Ryu S."/>
            <person name="Kim W."/>
        </authorList>
    </citation>
    <scope>NUCLEOTIDE SEQUENCE [LARGE SCALE GENOMIC DNA]</scope>
    <source>
        <tissue evidence="1">Muscle</tissue>
    </source>
</reference>
<accession>A0A5B7D280</accession>
<evidence type="ECO:0000313" key="1">
    <source>
        <dbReference type="EMBL" id="MPC13843.1"/>
    </source>
</evidence>
<dbReference type="EMBL" id="VSRR010000310">
    <property type="protein sequence ID" value="MPC13843.1"/>
    <property type="molecule type" value="Genomic_DNA"/>
</dbReference>
<protein>
    <submittedName>
        <fullName evidence="1">Uncharacterized protein</fullName>
    </submittedName>
</protein>
<organism evidence="1 2">
    <name type="scientific">Portunus trituberculatus</name>
    <name type="common">Swimming crab</name>
    <name type="synonym">Neptunus trituberculatus</name>
    <dbReference type="NCBI Taxonomy" id="210409"/>
    <lineage>
        <taxon>Eukaryota</taxon>
        <taxon>Metazoa</taxon>
        <taxon>Ecdysozoa</taxon>
        <taxon>Arthropoda</taxon>
        <taxon>Crustacea</taxon>
        <taxon>Multicrustacea</taxon>
        <taxon>Malacostraca</taxon>
        <taxon>Eumalacostraca</taxon>
        <taxon>Eucarida</taxon>
        <taxon>Decapoda</taxon>
        <taxon>Pleocyemata</taxon>
        <taxon>Brachyura</taxon>
        <taxon>Eubrachyura</taxon>
        <taxon>Portunoidea</taxon>
        <taxon>Portunidae</taxon>
        <taxon>Portuninae</taxon>
        <taxon>Portunus</taxon>
    </lineage>
</organism>
<evidence type="ECO:0000313" key="2">
    <source>
        <dbReference type="Proteomes" id="UP000324222"/>
    </source>
</evidence>
<keyword evidence="2" id="KW-1185">Reference proteome</keyword>
<sequence>MKTLQNLRLSQSQHPAKPLARIITTLHQHVYSPSHPQLPYWKTKDWRSKNKYFLTSRNSEVMQLKSQVQL</sequence>
<comment type="caution">
    <text evidence="1">The sequence shown here is derived from an EMBL/GenBank/DDBJ whole genome shotgun (WGS) entry which is preliminary data.</text>
</comment>
<dbReference type="AlphaFoldDB" id="A0A5B7D280"/>
<name>A0A5B7D280_PORTR</name>
<proteinExistence type="predicted"/>